<name>A0A6A6YRA7_9PEZI</name>
<feature type="region of interest" description="Disordered" evidence="1">
    <location>
        <begin position="141"/>
        <end position="192"/>
    </location>
</feature>
<protein>
    <recommendedName>
        <fullName evidence="2">DUF2423 domain-containing protein</fullName>
    </recommendedName>
</protein>
<dbReference type="InterPro" id="IPR019434">
    <property type="entry name" value="DUF2423"/>
</dbReference>
<evidence type="ECO:0000313" key="5">
    <source>
        <dbReference type="RefSeq" id="XP_033578420.1"/>
    </source>
</evidence>
<dbReference type="AlphaFoldDB" id="A0A6A6YRA7"/>
<evidence type="ECO:0000313" key="4">
    <source>
        <dbReference type="Proteomes" id="UP000504636"/>
    </source>
</evidence>
<sequence length="192" mass="21192">MAKGLRSSSIKTNRKKLRSRVFAPVEVARTERLSAKLLELASQPRPAKAEMEIDADEVPKDADASKDQQAEGLSPCISWSLPRSLSSDGAETPPESPQEKQEAQFDEDIFYNLLGVSSDIVGFDIRGDLRLAFDQMEIDGATKPAASASSKRKKPQNRHKVRGKPQSTLTFSKSQLKRGVKTGGVKKRRVRN</sequence>
<evidence type="ECO:0000256" key="1">
    <source>
        <dbReference type="SAM" id="MobiDB-lite"/>
    </source>
</evidence>
<feature type="compositionally biased region" description="Polar residues" evidence="1">
    <location>
        <begin position="165"/>
        <end position="174"/>
    </location>
</feature>
<evidence type="ECO:0000313" key="3">
    <source>
        <dbReference type="EMBL" id="KAF2811456.1"/>
    </source>
</evidence>
<reference evidence="5" key="2">
    <citation type="submission" date="2020-04" db="EMBL/GenBank/DDBJ databases">
        <authorList>
            <consortium name="NCBI Genome Project"/>
        </authorList>
    </citation>
    <scope>NUCLEOTIDE SEQUENCE</scope>
    <source>
        <strain evidence="5">CBS 304.34</strain>
    </source>
</reference>
<accession>A0A6A6YRA7</accession>
<proteinExistence type="predicted"/>
<dbReference type="Pfam" id="PF10338">
    <property type="entry name" value="YBL028C_N"/>
    <property type="match status" value="1"/>
</dbReference>
<dbReference type="RefSeq" id="XP_033578420.1">
    <property type="nucleotide sequence ID" value="XM_033717707.1"/>
</dbReference>
<dbReference type="PANTHER" id="PTHR28219">
    <property type="entry name" value="UPF0642 PROTEIN YBL028C"/>
    <property type="match status" value="1"/>
</dbReference>
<dbReference type="Proteomes" id="UP000504636">
    <property type="component" value="Unplaced"/>
</dbReference>
<reference evidence="5" key="3">
    <citation type="submission" date="2025-04" db="UniProtKB">
        <authorList>
            <consortium name="RefSeq"/>
        </authorList>
    </citation>
    <scope>IDENTIFICATION</scope>
    <source>
        <strain evidence="5">CBS 304.34</strain>
    </source>
</reference>
<organism evidence="3">
    <name type="scientific">Mytilinidion resinicola</name>
    <dbReference type="NCBI Taxonomy" id="574789"/>
    <lineage>
        <taxon>Eukaryota</taxon>
        <taxon>Fungi</taxon>
        <taxon>Dikarya</taxon>
        <taxon>Ascomycota</taxon>
        <taxon>Pezizomycotina</taxon>
        <taxon>Dothideomycetes</taxon>
        <taxon>Pleosporomycetidae</taxon>
        <taxon>Mytilinidiales</taxon>
        <taxon>Mytilinidiaceae</taxon>
        <taxon>Mytilinidion</taxon>
    </lineage>
</organism>
<gene>
    <name evidence="3 5" type="ORF">BDZ99DRAFT_440306</name>
</gene>
<dbReference type="OrthoDB" id="4087970at2759"/>
<reference evidence="3 5" key="1">
    <citation type="journal article" date="2020" name="Stud. Mycol.">
        <title>101 Dothideomycetes genomes: a test case for predicting lifestyles and emergence of pathogens.</title>
        <authorList>
            <person name="Haridas S."/>
            <person name="Albert R."/>
            <person name="Binder M."/>
            <person name="Bloem J."/>
            <person name="Labutti K."/>
            <person name="Salamov A."/>
            <person name="Andreopoulos B."/>
            <person name="Baker S."/>
            <person name="Barry K."/>
            <person name="Bills G."/>
            <person name="Bluhm B."/>
            <person name="Cannon C."/>
            <person name="Castanera R."/>
            <person name="Culley D."/>
            <person name="Daum C."/>
            <person name="Ezra D."/>
            <person name="Gonzalez J."/>
            <person name="Henrissat B."/>
            <person name="Kuo A."/>
            <person name="Liang C."/>
            <person name="Lipzen A."/>
            <person name="Lutzoni F."/>
            <person name="Magnuson J."/>
            <person name="Mondo S."/>
            <person name="Nolan M."/>
            <person name="Ohm R."/>
            <person name="Pangilinan J."/>
            <person name="Park H.-J."/>
            <person name="Ramirez L."/>
            <person name="Alfaro M."/>
            <person name="Sun H."/>
            <person name="Tritt A."/>
            <person name="Yoshinaga Y."/>
            <person name="Zwiers L.-H."/>
            <person name="Turgeon B."/>
            <person name="Goodwin S."/>
            <person name="Spatafora J."/>
            <person name="Crous P."/>
            <person name="Grigoriev I."/>
        </authorList>
    </citation>
    <scope>NUCLEOTIDE SEQUENCE</scope>
    <source>
        <strain evidence="3 5">CBS 304.34</strain>
    </source>
</reference>
<feature type="domain" description="DUF2423" evidence="2">
    <location>
        <begin position="1"/>
        <end position="44"/>
    </location>
</feature>
<feature type="compositionally biased region" description="Basic and acidic residues" evidence="1">
    <location>
        <begin position="47"/>
        <end position="69"/>
    </location>
</feature>
<feature type="region of interest" description="Disordered" evidence="1">
    <location>
        <begin position="38"/>
        <end position="104"/>
    </location>
</feature>
<dbReference type="EMBL" id="MU003698">
    <property type="protein sequence ID" value="KAF2811456.1"/>
    <property type="molecule type" value="Genomic_DNA"/>
</dbReference>
<dbReference type="PANTHER" id="PTHR28219:SF1">
    <property type="entry name" value="UPF0642 PROTEIN YBL028C"/>
    <property type="match status" value="1"/>
</dbReference>
<dbReference type="GeneID" id="54458600"/>
<keyword evidence="4" id="KW-1185">Reference proteome</keyword>
<dbReference type="GO" id="GO:0030687">
    <property type="term" value="C:preribosome, large subunit precursor"/>
    <property type="evidence" value="ECO:0007669"/>
    <property type="project" value="TreeGrafter"/>
</dbReference>
<feature type="compositionally biased region" description="Basic residues" evidence="1">
    <location>
        <begin position="175"/>
        <end position="192"/>
    </location>
</feature>
<feature type="compositionally biased region" description="Basic residues" evidence="1">
    <location>
        <begin position="150"/>
        <end position="163"/>
    </location>
</feature>
<evidence type="ECO:0000259" key="2">
    <source>
        <dbReference type="Pfam" id="PF10338"/>
    </source>
</evidence>